<dbReference type="Pfam" id="PF08713">
    <property type="entry name" value="DNA_alkylation"/>
    <property type="match status" value="1"/>
</dbReference>
<dbReference type="InterPro" id="IPR014825">
    <property type="entry name" value="DNA_alkylation"/>
</dbReference>
<protein>
    <submittedName>
        <fullName evidence="1">3-methyladenine DNA glycosylase AlkD</fullName>
    </submittedName>
</protein>
<dbReference type="InterPro" id="IPR016024">
    <property type="entry name" value="ARM-type_fold"/>
</dbReference>
<reference evidence="1 2" key="1">
    <citation type="submission" date="2020-08" db="EMBL/GenBank/DDBJ databases">
        <title>Genomic Encyclopedia of Type Strains, Phase IV (KMG-IV): sequencing the most valuable type-strain genomes for metagenomic binning, comparative biology and taxonomic classification.</title>
        <authorList>
            <person name="Goeker M."/>
        </authorList>
    </citation>
    <scope>NUCLEOTIDE SEQUENCE [LARGE SCALE GENOMIC DNA]</scope>
    <source>
        <strain evidence="1 2">DSM 27165</strain>
    </source>
</reference>
<organism evidence="1 2">
    <name type="scientific">Chitinivorax tropicus</name>
    <dbReference type="NCBI Taxonomy" id="714531"/>
    <lineage>
        <taxon>Bacteria</taxon>
        <taxon>Pseudomonadati</taxon>
        <taxon>Pseudomonadota</taxon>
        <taxon>Betaproteobacteria</taxon>
        <taxon>Chitinivorax</taxon>
    </lineage>
</organism>
<accession>A0A840MEG9</accession>
<comment type="caution">
    <text evidence="1">The sequence shown here is derived from an EMBL/GenBank/DDBJ whole genome shotgun (WGS) entry which is preliminary data.</text>
</comment>
<evidence type="ECO:0000313" key="2">
    <source>
        <dbReference type="Proteomes" id="UP000575898"/>
    </source>
</evidence>
<dbReference type="CDD" id="cd07064">
    <property type="entry name" value="AlkD_like_1"/>
    <property type="match status" value="1"/>
</dbReference>
<dbReference type="Gene3D" id="1.20.1660.10">
    <property type="entry name" value="Hypothetical protein (EF3068)"/>
    <property type="match status" value="1"/>
</dbReference>
<name>A0A840MEG9_9PROT</name>
<dbReference type="AlphaFoldDB" id="A0A840MEG9"/>
<proteinExistence type="predicted"/>
<gene>
    <name evidence="1" type="ORF">HNQ59_000340</name>
</gene>
<dbReference type="RefSeq" id="WP_246490806.1">
    <property type="nucleotide sequence ID" value="NZ_JACHHY010000002.1"/>
</dbReference>
<keyword evidence="2" id="KW-1185">Reference proteome</keyword>
<dbReference type="SUPFAM" id="SSF48371">
    <property type="entry name" value="ARM repeat"/>
    <property type="match status" value="1"/>
</dbReference>
<dbReference type="EMBL" id="JACHHY010000002">
    <property type="protein sequence ID" value="MBB5017078.1"/>
    <property type="molecule type" value="Genomic_DNA"/>
</dbReference>
<sequence length="225" mass="25987">MTAWASSLLLALQGRADTDTARAMRAYMRDQFPFLGIKTPLRRQISRPFMLAAKQFDESMLLAAADWLWSQPQRECQYVVVDLVAQSVSRLGSSAMTQLEQWVQTKSWWDTVDGLAAWVMGPLVLADRTLQTRMDELSTHENLWLRRAALLHQLHWKRQTDTARLFAYCQRNASDPEFFIRKAIGWALREFAYTDPDAVRDFVEHTSLSPLSAREAMKHLMKEPP</sequence>
<dbReference type="Gene3D" id="1.25.40.290">
    <property type="entry name" value="ARM repeat domains"/>
    <property type="match status" value="1"/>
</dbReference>
<dbReference type="PANTHER" id="PTHR34070">
    <property type="entry name" value="ARMADILLO-TYPE FOLD"/>
    <property type="match status" value="1"/>
</dbReference>
<dbReference type="PANTHER" id="PTHR34070:SF1">
    <property type="entry name" value="DNA ALKYLATION REPAIR PROTEIN"/>
    <property type="match status" value="1"/>
</dbReference>
<evidence type="ECO:0000313" key="1">
    <source>
        <dbReference type="EMBL" id="MBB5017078.1"/>
    </source>
</evidence>
<dbReference type="Proteomes" id="UP000575898">
    <property type="component" value="Unassembled WGS sequence"/>
</dbReference>